<evidence type="ECO:0000256" key="4">
    <source>
        <dbReference type="ARBA" id="ARBA00023078"/>
    </source>
</evidence>
<dbReference type="EMBL" id="HBGB01047727">
    <property type="protein sequence ID" value="CAD9072936.1"/>
    <property type="molecule type" value="Transcribed_RNA"/>
</dbReference>
<sequence length="335" mass="35756">MKLLVGSVLVSLCLSTHAFVLPRPQGALRASSPSRAEPLRMSADQQEGDNQLSRLIGGMLGLLGGAALLVGPVPDAEAISKDYVKSLTYEQVKGTGLANRCTAAEGTGSISISSGGPYEMVDFCMEPKEFTVLEQRTQKRTGKVDKIGLPTKLTTRQTYTLDYMSGPIEVKDGKITWQETDGIDFAPTTVQVGAAERVPFLFTAKDMKVSADKNGATISPGLGLGGEFRVPGYRTGLFLDPKGRGGTTGYDMAVALPGLQSGEEGDEELFKENNKLYQSTTGNIEMEIQNVNPQTGEVSGVFVSQQKSDTDLGAKEPKDILIKGAFYGRIQAKSS</sequence>
<proteinExistence type="inferred from homology"/>
<dbReference type="AlphaFoldDB" id="A0A7S1KG89"/>
<dbReference type="Pfam" id="PF01716">
    <property type="entry name" value="MSP"/>
    <property type="match status" value="1"/>
</dbReference>
<reference evidence="9" key="1">
    <citation type="submission" date="2021-01" db="EMBL/GenBank/DDBJ databases">
        <authorList>
            <person name="Corre E."/>
            <person name="Pelletier E."/>
            <person name="Niang G."/>
            <person name="Scheremetjew M."/>
            <person name="Finn R."/>
            <person name="Kale V."/>
            <person name="Holt S."/>
            <person name="Cochrane G."/>
            <person name="Meng A."/>
            <person name="Brown T."/>
            <person name="Cohen L."/>
        </authorList>
    </citation>
    <scope>NUCLEOTIDE SEQUENCE</scope>
    <source>
        <strain evidence="9">CCMP3346</strain>
    </source>
</reference>
<feature type="region of interest" description="Disordered" evidence="7">
    <location>
        <begin position="27"/>
        <end position="48"/>
    </location>
</feature>
<evidence type="ECO:0000256" key="2">
    <source>
        <dbReference type="ARBA" id="ARBA00009838"/>
    </source>
</evidence>
<dbReference type="PANTHER" id="PTHR34058">
    <property type="entry name" value="OXYGEN-EVOLVING ENHANCER PROTEIN 1-2, CHLOROPLASTIC"/>
    <property type="match status" value="1"/>
</dbReference>
<protein>
    <submittedName>
        <fullName evidence="9">Uncharacterized protein</fullName>
    </submittedName>
</protein>
<evidence type="ECO:0000256" key="1">
    <source>
        <dbReference type="ARBA" id="ARBA00004370"/>
    </source>
</evidence>
<dbReference type="GO" id="GO:0009523">
    <property type="term" value="C:photosystem II"/>
    <property type="evidence" value="ECO:0007669"/>
    <property type="project" value="UniProtKB-KW"/>
</dbReference>
<dbReference type="InterPro" id="IPR011250">
    <property type="entry name" value="OMP/PagP_B-barrel"/>
</dbReference>
<keyword evidence="8" id="KW-0732">Signal</keyword>
<evidence type="ECO:0000256" key="5">
    <source>
        <dbReference type="ARBA" id="ARBA00023136"/>
    </source>
</evidence>
<dbReference type="InterPro" id="IPR002628">
    <property type="entry name" value="PsbO"/>
</dbReference>
<organism evidence="9">
    <name type="scientific">Vitrella brassicaformis</name>
    <dbReference type="NCBI Taxonomy" id="1169539"/>
    <lineage>
        <taxon>Eukaryota</taxon>
        <taxon>Sar</taxon>
        <taxon>Alveolata</taxon>
        <taxon>Colpodellida</taxon>
        <taxon>Vitrellaceae</taxon>
        <taxon>Vitrella</taxon>
    </lineage>
</organism>
<keyword evidence="4" id="KW-0793">Thylakoid</keyword>
<feature type="signal peptide" evidence="8">
    <location>
        <begin position="1"/>
        <end position="18"/>
    </location>
</feature>
<gene>
    <name evidence="9" type="ORF">VBRA1451_LOCUS28019</name>
</gene>
<evidence type="ECO:0000256" key="8">
    <source>
        <dbReference type="SAM" id="SignalP"/>
    </source>
</evidence>
<feature type="chain" id="PRO_5030515449" evidence="8">
    <location>
        <begin position="19"/>
        <end position="335"/>
    </location>
</feature>
<accession>A0A7S1KG89</accession>
<keyword evidence="3" id="KW-0602">Photosynthesis</keyword>
<evidence type="ECO:0000256" key="7">
    <source>
        <dbReference type="SAM" id="MobiDB-lite"/>
    </source>
</evidence>
<dbReference type="Gene3D" id="2.40.160.30">
    <property type="entry name" value="Photosystem II, cytochrome c-550 precursor"/>
    <property type="match status" value="1"/>
</dbReference>
<dbReference type="GO" id="GO:0010207">
    <property type="term" value="P:photosystem II assembly"/>
    <property type="evidence" value="ECO:0007669"/>
    <property type="project" value="InterPro"/>
</dbReference>
<dbReference type="SUPFAM" id="SSF56925">
    <property type="entry name" value="OMPA-like"/>
    <property type="match status" value="1"/>
</dbReference>
<evidence type="ECO:0000256" key="3">
    <source>
        <dbReference type="ARBA" id="ARBA00022531"/>
    </source>
</evidence>
<dbReference type="GO" id="GO:0042549">
    <property type="term" value="P:photosystem II stabilization"/>
    <property type="evidence" value="ECO:0007669"/>
    <property type="project" value="InterPro"/>
</dbReference>
<keyword evidence="5" id="KW-0472">Membrane</keyword>
<comment type="subcellular location">
    <subcellularLocation>
        <location evidence="1">Membrane</location>
    </subcellularLocation>
</comment>
<evidence type="ECO:0000313" key="9">
    <source>
        <dbReference type="EMBL" id="CAD9072936.1"/>
    </source>
</evidence>
<dbReference type="Gene3D" id="3.30.2050.10">
    <property type="entry name" value="photosynthetic oxygen evolving center domain"/>
    <property type="match status" value="1"/>
</dbReference>
<name>A0A7S1KG89_9ALVE</name>
<keyword evidence="6" id="KW-0604">Photosystem II</keyword>
<comment type="similarity">
    <text evidence="2">Belongs to the PsbO family.</text>
</comment>
<evidence type="ECO:0000256" key="6">
    <source>
        <dbReference type="ARBA" id="ARBA00023276"/>
    </source>
</evidence>